<gene>
    <name evidence="6" type="ORF">ACFQBT_03370</name>
</gene>
<comment type="caution">
    <text evidence="6">The sequence shown here is derived from an EMBL/GenBank/DDBJ whole genome shotgun (WGS) entry which is preliminary data.</text>
</comment>
<dbReference type="InterPro" id="IPR050109">
    <property type="entry name" value="HTH-type_TetR-like_transc_reg"/>
</dbReference>
<keyword evidence="3" id="KW-0804">Transcription</keyword>
<accession>A0ABW2APS9</accession>
<dbReference type="SUPFAM" id="SSF46689">
    <property type="entry name" value="Homeodomain-like"/>
    <property type="match status" value="1"/>
</dbReference>
<dbReference type="Gene3D" id="1.10.357.10">
    <property type="entry name" value="Tetracycline Repressor, domain 2"/>
    <property type="match status" value="1"/>
</dbReference>
<keyword evidence="1" id="KW-0805">Transcription regulation</keyword>
<dbReference type="InterPro" id="IPR025996">
    <property type="entry name" value="MT1864/Rv1816-like_C"/>
</dbReference>
<dbReference type="InterPro" id="IPR001647">
    <property type="entry name" value="HTH_TetR"/>
</dbReference>
<dbReference type="PANTHER" id="PTHR30055:SF220">
    <property type="entry name" value="TETR-FAMILY REGULATORY PROTEIN"/>
    <property type="match status" value="1"/>
</dbReference>
<dbReference type="SUPFAM" id="SSF48498">
    <property type="entry name" value="Tetracyclin repressor-like, C-terminal domain"/>
    <property type="match status" value="1"/>
</dbReference>
<dbReference type="EMBL" id="JBHSWJ010000002">
    <property type="protein sequence ID" value="MFC6712932.1"/>
    <property type="molecule type" value="Genomic_DNA"/>
</dbReference>
<evidence type="ECO:0000256" key="3">
    <source>
        <dbReference type="ARBA" id="ARBA00023163"/>
    </source>
</evidence>
<keyword evidence="2 4" id="KW-0238">DNA-binding</keyword>
<evidence type="ECO:0000313" key="6">
    <source>
        <dbReference type="EMBL" id="MFC6712932.1"/>
    </source>
</evidence>
<organism evidence="6 7">
    <name type="scientific">Branchiibius cervicis</name>
    <dbReference type="NCBI Taxonomy" id="908252"/>
    <lineage>
        <taxon>Bacteria</taxon>
        <taxon>Bacillati</taxon>
        <taxon>Actinomycetota</taxon>
        <taxon>Actinomycetes</taxon>
        <taxon>Micrococcales</taxon>
        <taxon>Dermacoccaceae</taxon>
        <taxon>Branchiibius</taxon>
    </lineage>
</organism>
<feature type="DNA-binding region" description="H-T-H motif" evidence="4">
    <location>
        <begin position="42"/>
        <end position="61"/>
    </location>
</feature>
<evidence type="ECO:0000256" key="2">
    <source>
        <dbReference type="ARBA" id="ARBA00023125"/>
    </source>
</evidence>
<dbReference type="RefSeq" id="WP_377820380.1">
    <property type="nucleotide sequence ID" value="NZ_JBHSWJ010000002.1"/>
</dbReference>
<feature type="domain" description="HTH tetR-type" evidence="5">
    <location>
        <begin position="18"/>
        <end position="79"/>
    </location>
</feature>
<evidence type="ECO:0000256" key="1">
    <source>
        <dbReference type="ARBA" id="ARBA00023015"/>
    </source>
</evidence>
<dbReference type="InterPro" id="IPR009057">
    <property type="entry name" value="Homeodomain-like_sf"/>
</dbReference>
<evidence type="ECO:0000259" key="5">
    <source>
        <dbReference type="PROSITE" id="PS50977"/>
    </source>
</evidence>
<keyword evidence="7" id="KW-1185">Reference proteome</keyword>
<protein>
    <submittedName>
        <fullName evidence="6">TetR/AcrR family transcriptional regulator</fullName>
    </submittedName>
</protein>
<evidence type="ECO:0000313" key="7">
    <source>
        <dbReference type="Proteomes" id="UP001596356"/>
    </source>
</evidence>
<dbReference type="Proteomes" id="UP001596356">
    <property type="component" value="Unassembled WGS sequence"/>
</dbReference>
<evidence type="ECO:0000256" key="4">
    <source>
        <dbReference type="PROSITE-ProRule" id="PRU00335"/>
    </source>
</evidence>
<sequence>MASTTAARRRPAARGEGGQLRTEIIEAAMRLTEQAEDPWSLSLRAVAREVGVATTSIYLHFDSLDELLMAMKTAFYERFGAALQEAAAQAGPTPYEQIRAYGDGYLAFARAYPGAYKALFTTTLGVTQLVGEQYPGKDQFEMTVSVLRRVPLPEDEARQRGVLLWCAIHGLVSLTDAVRRFPWPAEAELLDGIARQATRPMV</sequence>
<reference evidence="7" key="1">
    <citation type="journal article" date="2019" name="Int. J. Syst. Evol. Microbiol.">
        <title>The Global Catalogue of Microorganisms (GCM) 10K type strain sequencing project: providing services to taxonomists for standard genome sequencing and annotation.</title>
        <authorList>
            <consortium name="The Broad Institute Genomics Platform"/>
            <consortium name="The Broad Institute Genome Sequencing Center for Infectious Disease"/>
            <person name="Wu L."/>
            <person name="Ma J."/>
        </authorList>
    </citation>
    <scope>NUCLEOTIDE SEQUENCE [LARGE SCALE GENOMIC DNA]</scope>
    <source>
        <strain evidence="7">NBRC 106593</strain>
    </source>
</reference>
<dbReference type="Pfam" id="PF13305">
    <property type="entry name" value="TetR_C_33"/>
    <property type="match status" value="1"/>
</dbReference>
<name>A0ABW2APS9_9MICO</name>
<dbReference type="PROSITE" id="PS50977">
    <property type="entry name" value="HTH_TETR_2"/>
    <property type="match status" value="1"/>
</dbReference>
<proteinExistence type="predicted"/>
<dbReference type="InterPro" id="IPR036271">
    <property type="entry name" value="Tet_transcr_reg_TetR-rel_C_sf"/>
</dbReference>
<dbReference type="Pfam" id="PF00440">
    <property type="entry name" value="TetR_N"/>
    <property type="match status" value="1"/>
</dbReference>
<dbReference type="PANTHER" id="PTHR30055">
    <property type="entry name" value="HTH-TYPE TRANSCRIPTIONAL REGULATOR RUTR"/>
    <property type="match status" value="1"/>
</dbReference>